<evidence type="ECO:0000313" key="2">
    <source>
        <dbReference type="Proteomes" id="UP001431783"/>
    </source>
</evidence>
<evidence type="ECO:0008006" key="3">
    <source>
        <dbReference type="Google" id="ProtNLM"/>
    </source>
</evidence>
<gene>
    <name evidence="1" type="ORF">WA026_008443</name>
</gene>
<proteinExistence type="predicted"/>
<accession>A0AAW1UAG8</accession>
<dbReference type="AlphaFoldDB" id="A0AAW1UAG8"/>
<dbReference type="EMBL" id="JARQZJ010000063">
    <property type="protein sequence ID" value="KAK9879934.1"/>
    <property type="molecule type" value="Genomic_DNA"/>
</dbReference>
<dbReference type="Proteomes" id="UP001431783">
    <property type="component" value="Unassembled WGS sequence"/>
</dbReference>
<keyword evidence="2" id="KW-1185">Reference proteome</keyword>
<comment type="caution">
    <text evidence="1">The sequence shown here is derived from an EMBL/GenBank/DDBJ whole genome shotgun (WGS) entry which is preliminary data.</text>
</comment>
<name>A0AAW1UAG8_9CUCU</name>
<protein>
    <recommendedName>
        <fullName evidence="3">EF-hand domain-containing protein</fullName>
    </recommendedName>
</protein>
<sequence length="116" mass="13229">MVSKFQKLEDNLYKKFNNLKGEQLQPKAISYCDIVKTPKLLGNNSHRESLSVTDNKIFDEQLISMNDIINLNKDTSGSVDRREFHQITNEAVATLNSEAGAKSFKRLHQTNHLLLP</sequence>
<evidence type="ECO:0000313" key="1">
    <source>
        <dbReference type="EMBL" id="KAK9879934.1"/>
    </source>
</evidence>
<reference evidence="1 2" key="1">
    <citation type="submission" date="2023-03" db="EMBL/GenBank/DDBJ databases">
        <title>Genome insight into feeding habits of ladybird beetles.</title>
        <authorList>
            <person name="Li H.-S."/>
            <person name="Huang Y.-H."/>
            <person name="Pang H."/>
        </authorList>
    </citation>
    <scope>NUCLEOTIDE SEQUENCE [LARGE SCALE GENOMIC DNA]</scope>
    <source>
        <strain evidence="1">SYSU_2023b</strain>
        <tissue evidence="1">Whole body</tissue>
    </source>
</reference>
<organism evidence="1 2">
    <name type="scientific">Henosepilachna vigintioctopunctata</name>
    <dbReference type="NCBI Taxonomy" id="420089"/>
    <lineage>
        <taxon>Eukaryota</taxon>
        <taxon>Metazoa</taxon>
        <taxon>Ecdysozoa</taxon>
        <taxon>Arthropoda</taxon>
        <taxon>Hexapoda</taxon>
        <taxon>Insecta</taxon>
        <taxon>Pterygota</taxon>
        <taxon>Neoptera</taxon>
        <taxon>Endopterygota</taxon>
        <taxon>Coleoptera</taxon>
        <taxon>Polyphaga</taxon>
        <taxon>Cucujiformia</taxon>
        <taxon>Coccinelloidea</taxon>
        <taxon>Coccinellidae</taxon>
        <taxon>Epilachninae</taxon>
        <taxon>Epilachnini</taxon>
        <taxon>Henosepilachna</taxon>
    </lineage>
</organism>